<feature type="active site" description="Nucleophile" evidence="8">
    <location>
        <position position="33"/>
    </location>
</feature>
<dbReference type="PRINTS" id="PR00421">
    <property type="entry name" value="THIOREDOXIN"/>
</dbReference>
<name>A0AAV3U0T4_9ALTE</name>
<feature type="domain" description="Thioredoxin" evidence="10">
    <location>
        <begin position="1"/>
        <end position="108"/>
    </location>
</feature>
<dbReference type="CDD" id="cd02947">
    <property type="entry name" value="TRX_family"/>
    <property type="match status" value="1"/>
</dbReference>
<feature type="active site" description="Nucleophile" evidence="8">
    <location>
        <position position="36"/>
    </location>
</feature>
<dbReference type="SUPFAM" id="SSF52833">
    <property type="entry name" value="Thioredoxin-like"/>
    <property type="match status" value="1"/>
</dbReference>
<keyword evidence="2" id="KW-0813">Transport</keyword>
<dbReference type="EMBL" id="BAABLX010000009">
    <property type="protein sequence ID" value="GAA4938069.1"/>
    <property type="molecule type" value="Genomic_DNA"/>
</dbReference>
<dbReference type="Pfam" id="PF00085">
    <property type="entry name" value="Thioredoxin"/>
    <property type="match status" value="1"/>
</dbReference>
<reference evidence="12" key="1">
    <citation type="journal article" date="2019" name="Int. J. Syst. Evol. Microbiol.">
        <title>The Global Catalogue of Microorganisms (GCM) 10K type strain sequencing project: providing services to taxonomists for standard genome sequencing and annotation.</title>
        <authorList>
            <consortium name="The Broad Institute Genomics Platform"/>
            <consortium name="The Broad Institute Genome Sequencing Center for Infectious Disease"/>
            <person name="Wu L."/>
            <person name="Ma J."/>
        </authorList>
    </citation>
    <scope>NUCLEOTIDE SEQUENCE [LARGE SCALE GENOMIC DNA]</scope>
    <source>
        <strain evidence="12">JCM 19134</strain>
    </source>
</reference>
<dbReference type="InterPro" id="IPR017937">
    <property type="entry name" value="Thioredoxin_CS"/>
</dbReference>
<dbReference type="PANTHER" id="PTHR45663">
    <property type="entry name" value="GEO12009P1"/>
    <property type="match status" value="1"/>
</dbReference>
<keyword evidence="4 9" id="KW-1015">Disulfide bond</keyword>
<gene>
    <name evidence="11" type="primary">trxA</name>
    <name evidence="11" type="ORF">GCM10025791_14860</name>
</gene>
<dbReference type="RefSeq" id="WP_345419482.1">
    <property type="nucleotide sequence ID" value="NZ_AP031496.1"/>
</dbReference>
<feature type="site" description="Deprotonates C-terminal active site Cys" evidence="8">
    <location>
        <position position="27"/>
    </location>
</feature>
<dbReference type="PROSITE" id="PS51352">
    <property type="entry name" value="THIOREDOXIN_2"/>
    <property type="match status" value="1"/>
</dbReference>
<evidence type="ECO:0000256" key="2">
    <source>
        <dbReference type="ARBA" id="ARBA00022448"/>
    </source>
</evidence>
<sequence length="108" mass="11786">MSEAIVHVSDDSFDEEVAKAQGPVLVDFWAAWCGPCKMIAPILDELVGQYEGKIKICKMDVDANKETPAKFNIRGIPTLMIFKDGNLEATKVGALSKSQLVEFINAAI</sequence>
<evidence type="ECO:0000256" key="7">
    <source>
        <dbReference type="PIRNR" id="PIRNR000077"/>
    </source>
</evidence>
<dbReference type="PIRSF" id="PIRSF000077">
    <property type="entry name" value="Thioredoxin"/>
    <property type="match status" value="1"/>
</dbReference>
<evidence type="ECO:0000313" key="12">
    <source>
        <dbReference type="Proteomes" id="UP001409585"/>
    </source>
</evidence>
<keyword evidence="3" id="KW-0249">Electron transport</keyword>
<dbReference type="InterPro" id="IPR013766">
    <property type="entry name" value="Thioredoxin_domain"/>
</dbReference>
<dbReference type="GO" id="GO:0045454">
    <property type="term" value="P:cell redox homeostasis"/>
    <property type="evidence" value="ECO:0007669"/>
    <property type="project" value="TreeGrafter"/>
</dbReference>
<evidence type="ECO:0000256" key="6">
    <source>
        <dbReference type="NCBIfam" id="TIGR01068"/>
    </source>
</evidence>
<evidence type="ECO:0000256" key="3">
    <source>
        <dbReference type="ARBA" id="ARBA00022982"/>
    </source>
</evidence>
<protein>
    <recommendedName>
        <fullName evidence="6 7">Thioredoxin</fullName>
    </recommendedName>
</protein>
<dbReference type="Gene3D" id="3.40.30.10">
    <property type="entry name" value="Glutaredoxin"/>
    <property type="match status" value="1"/>
</dbReference>
<comment type="similarity">
    <text evidence="1 7">Belongs to the thioredoxin family.</text>
</comment>
<evidence type="ECO:0000256" key="4">
    <source>
        <dbReference type="ARBA" id="ARBA00023157"/>
    </source>
</evidence>
<organism evidence="11 12">
    <name type="scientific">Halioxenophilus aromaticivorans</name>
    <dbReference type="NCBI Taxonomy" id="1306992"/>
    <lineage>
        <taxon>Bacteria</taxon>
        <taxon>Pseudomonadati</taxon>
        <taxon>Pseudomonadota</taxon>
        <taxon>Gammaproteobacteria</taxon>
        <taxon>Alteromonadales</taxon>
        <taxon>Alteromonadaceae</taxon>
        <taxon>Halioxenophilus</taxon>
    </lineage>
</organism>
<evidence type="ECO:0000259" key="10">
    <source>
        <dbReference type="PROSITE" id="PS51352"/>
    </source>
</evidence>
<dbReference type="PANTHER" id="PTHR45663:SF11">
    <property type="entry name" value="GEO12009P1"/>
    <property type="match status" value="1"/>
</dbReference>
<dbReference type="FunFam" id="3.40.30.10:FF:000001">
    <property type="entry name" value="Thioredoxin"/>
    <property type="match status" value="1"/>
</dbReference>
<dbReference type="InterPro" id="IPR036249">
    <property type="entry name" value="Thioredoxin-like_sf"/>
</dbReference>
<dbReference type="GO" id="GO:0005829">
    <property type="term" value="C:cytosol"/>
    <property type="evidence" value="ECO:0007669"/>
    <property type="project" value="TreeGrafter"/>
</dbReference>
<dbReference type="AlphaFoldDB" id="A0AAV3U0T4"/>
<evidence type="ECO:0000256" key="5">
    <source>
        <dbReference type="ARBA" id="ARBA00023284"/>
    </source>
</evidence>
<evidence type="ECO:0000256" key="8">
    <source>
        <dbReference type="PIRSR" id="PIRSR000077-1"/>
    </source>
</evidence>
<comment type="caution">
    <text evidence="11">The sequence shown here is derived from an EMBL/GenBank/DDBJ whole genome shotgun (WGS) entry which is preliminary data.</text>
</comment>
<dbReference type="InterPro" id="IPR005746">
    <property type="entry name" value="Thioredoxin"/>
</dbReference>
<proteinExistence type="inferred from homology"/>
<dbReference type="PROSITE" id="PS00194">
    <property type="entry name" value="THIOREDOXIN_1"/>
    <property type="match status" value="1"/>
</dbReference>
<dbReference type="GO" id="GO:0015035">
    <property type="term" value="F:protein-disulfide reductase activity"/>
    <property type="evidence" value="ECO:0007669"/>
    <property type="project" value="UniProtKB-UniRule"/>
</dbReference>
<feature type="site" description="Contributes to redox potential value" evidence="8">
    <location>
        <position position="34"/>
    </location>
</feature>
<evidence type="ECO:0000313" key="11">
    <source>
        <dbReference type="EMBL" id="GAA4938069.1"/>
    </source>
</evidence>
<accession>A0AAV3U0T4</accession>
<feature type="site" description="Contributes to redox potential value" evidence="8">
    <location>
        <position position="35"/>
    </location>
</feature>
<evidence type="ECO:0000256" key="9">
    <source>
        <dbReference type="PIRSR" id="PIRSR000077-4"/>
    </source>
</evidence>
<dbReference type="NCBIfam" id="NF006898">
    <property type="entry name" value="PRK09381.1"/>
    <property type="match status" value="1"/>
</dbReference>
<feature type="disulfide bond" description="Redox-active" evidence="9">
    <location>
        <begin position="33"/>
        <end position="36"/>
    </location>
</feature>
<evidence type="ECO:0000256" key="1">
    <source>
        <dbReference type="ARBA" id="ARBA00008987"/>
    </source>
</evidence>
<dbReference type="NCBIfam" id="TIGR01068">
    <property type="entry name" value="thioredoxin"/>
    <property type="match status" value="1"/>
</dbReference>
<dbReference type="Proteomes" id="UP001409585">
    <property type="component" value="Unassembled WGS sequence"/>
</dbReference>
<keyword evidence="12" id="KW-1185">Reference proteome</keyword>
<keyword evidence="5 9" id="KW-0676">Redox-active center</keyword>